<accession>A0ABU6R5B3</accession>
<evidence type="ECO:0000313" key="1">
    <source>
        <dbReference type="EMBL" id="MED6118770.1"/>
    </source>
</evidence>
<evidence type="ECO:0000313" key="2">
    <source>
        <dbReference type="Proteomes" id="UP001341840"/>
    </source>
</evidence>
<gene>
    <name evidence="1" type="ORF">PIB30_005909</name>
</gene>
<reference evidence="1 2" key="1">
    <citation type="journal article" date="2023" name="Plants (Basel)">
        <title>Bridging the Gap: Combining Genomics and Transcriptomics Approaches to Understand Stylosanthes scabra, an Orphan Legume from the Brazilian Caatinga.</title>
        <authorList>
            <person name="Ferreira-Neto J.R.C."/>
            <person name="da Silva M.D."/>
            <person name="Binneck E."/>
            <person name="de Melo N.F."/>
            <person name="da Silva R.H."/>
            <person name="de Melo A.L.T.M."/>
            <person name="Pandolfi V."/>
            <person name="Bustamante F.O."/>
            <person name="Brasileiro-Vidal A.C."/>
            <person name="Benko-Iseppon A.M."/>
        </authorList>
    </citation>
    <scope>NUCLEOTIDE SEQUENCE [LARGE SCALE GENOMIC DNA]</scope>
    <source>
        <tissue evidence="1">Leaves</tissue>
    </source>
</reference>
<protein>
    <submittedName>
        <fullName evidence="1">Uncharacterized protein</fullName>
    </submittedName>
</protein>
<organism evidence="1 2">
    <name type="scientific">Stylosanthes scabra</name>
    <dbReference type="NCBI Taxonomy" id="79078"/>
    <lineage>
        <taxon>Eukaryota</taxon>
        <taxon>Viridiplantae</taxon>
        <taxon>Streptophyta</taxon>
        <taxon>Embryophyta</taxon>
        <taxon>Tracheophyta</taxon>
        <taxon>Spermatophyta</taxon>
        <taxon>Magnoliopsida</taxon>
        <taxon>eudicotyledons</taxon>
        <taxon>Gunneridae</taxon>
        <taxon>Pentapetalae</taxon>
        <taxon>rosids</taxon>
        <taxon>fabids</taxon>
        <taxon>Fabales</taxon>
        <taxon>Fabaceae</taxon>
        <taxon>Papilionoideae</taxon>
        <taxon>50 kb inversion clade</taxon>
        <taxon>dalbergioids sensu lato</taxon>
        <taxon>Dalbergieae</taxon>
        <taxon>Pterocarpus clade</taxon>
        <taxon>Stylosanthes</taxon>
    </lineage>
</organism>
<sequence>MNLLFFFNALPLPEESNVPLQPSPFIPPLPPPRLEEEHFSLLLAMVHECSTTETGEGIWCHPLNVPSKLFPLAVNEATNRRAAMSHGDDGRSPSWWIFIDMVRNSGHGNEQRPDWLFTR</sequence>
<proteinExistence type="predicted"/>
<name>A0ABU6R5B3_9FABA</name>
<comment type="caution">
    <text evidence="1">The sequence shown here is derived from an EMBL/GenBank/DDBJ whole genome shotgun (WGS) entry which is preliminary data.</text>
</comment>
<dbReference type="Proteomes" id="UP001341840">
    <property type="component" value="Unassembled WGS sequence"/>
</dbReference>
<dbReference type="EMBL" id="JASCZI010030220">
    <property type="protein sequence ID" value="MED6118770.1"/>
    <property type="molecule type" value="Genomic_DNA"/>
</dbReference>
<keyword evidence="2" id="KW-1185">Reference proteome</keyword>